<dbReference type="OrthoDB" id="28397at2759"/>
<evidence type="ECO:0000256" key="1">
    <source>
        <dbReference type="ARBA" id="ARBA00004123"/>
    </source>
</evidence>
<feature type="region of interest" description="Disordered" evidence="11">
    <location>
        <begin position="1"/>
        <end position="94"/>
    </location>
</feature>
<comment type="subcellular location">
    <subcellularLocation>
        <location evidence="1">Nucleus</location>
    </subcellularLocation>
</comment>
<dbReference type="PROSITE" id="PS00107">
    <property type="entry name" value="PROTEIN_KINASE_ATP"/>
    <property type="match status" value="1"/>
</dbReference>
<dbReference type="Gene3D" id="1.10.510.10">
    <property type="entry name" value="Transferase(Phosphotransferase) domain 1"/>
    <property type="match status" value="1"/>
</dbReference>
<dbReference type="SUPFAM" id="SSF56112">
    <property type="entry name" value="Protein kinase-like (PK-like)"/>
    <property type="match status" value="1"/>
</dbReference>
<gene>
    <name evidence="13" type="ORF">RHOBADRAFT_19042</name>
</gene>
<dbReference type="EMBL" id="KQ474091">
    <property type="protein sequence ID" value="KPV71784.1"/>
    <property type="molecule type" value="Genomic_DNA"/>
</dbReference>
<evidence type="ECO:0000256" key="4">
    <source>
        <dbReference type="ARBA" id="ARBA00022679"/>
    </source>
</evidence>
<reference evidence="13 14" key="1">
    <citation type="journal article" date="2015" name="Front. Microbiol.">
        <title>Genome sequence of the plant growth promoting endophytic yeast Rhodotorula graminis WP1.</title>
        <authorList>
            <person name="Firrincieli A."/>
            <person name="Otillar R."/>
            <person name="Salamov A."/>
            <person name="Schmutz J."/>
            <person name="Khan Z."/>
            <person name="Redman R.S."/>
            <person name="Fleck N.D."/>
            <person name="Lindquist E."/>
            <person name="Grigoriev I.V."/>
            <person name="Doty S.L."/>
        </authorList>
    </citation>
    <scope>NUCLEOTIDE SEQUENCE [LARGE SCALE GENOMIC DNA]</scope>
    <source>
        <strain evidence="13 14">WP1</strain>
    </source>
</reference>
<dbReference type="Pfam" id="PF00069">
    <property type="entry name" value="Pkinase"/>
    <property type="match status" value="1"/>
</dbReference>
<keyword evidence="3 10" id="KW-0723">Serine/threonine-protein kinase</keyword>
<keyword evidence="8" id="KW-0539">Nucleus</keyword>
<accession>A0A0P9IQT7</accession>
<dbReference type="PROSITE" id="PS00108">
    <property type="entry name" value="PROTEIN_KINASE_ST"/>
    <property type="match status" value="1"/>
</dbReference>
<dbReference type="STRING" id="578459.A0A0P9IQT7"/>
<dbReference type="Proteomes" id="UP000053890">
    <property type="component" value="Unassembled WGS sequence"/>
</dbReference>
<evidence type="ECO:0000313" key="13">
    <source>
        <dbReference type="EMBL" id="KPV71784.1"/>
    </source>
</evidence>
<evidence type="ECO:0000256" key="3">
    <source>
        <dbReference type="ARBA" id="ARBA00022527"/>
    </source>
</evidence>
<dbReference type="AlphaFoldDB" id="A0A0P9IQT7"/>
<dbReference type="InterPro" id="IPR017441">
    <property type="entry name" value="Protein_kinase_ATP_BS"/>
</dbReference>
<sequence length="422" mass="45644">MQRAYAAAATNGAAVPPPNPAAYSHQPGPPPPPPGAPPPPPPPPPALAPPHSDPARAPLHPAVDPAVSSRPGSQSSTSRTPADPSSGPAAGTPALRSPRALAAAAVPVEPAAPPRVRTRLGGLRADPWVRAPSPSLDELAAAARAVHPPVPVRDARSYVGCSDIAEYEKQGKLGEGTFGVVWKGRGLRVRHGDVVALKQIIFHNEGDGMPITSIREIRLLKMLDHPNVVPVVDMAYEPADPTAFVKAATYMVFPYMDHDLAGLLENSSVRLEEPHIKQYAKQLLEGTAYLHRNLILHRDMKAANLLINNDGRLMIADFGLARSIDRPGTLSLTRRRRTRTQMYTSTVVTRWYRPPELLLGERRYHTAIDMWGVGCVLGEMYHRKPIFPGESDFDQAFKIFSYCGMPTAESMPGWSKLPGVEG</sequence>
<dbReference type="Gene3D" id="3.30.200.20">
    <property type="entry name" value="Phosphorylase Kinase, domain 1"/>
    <property type="match status" value="1"/>
</dbReference>
<dbReference type="InterPro" id="IPR050108">
    <property type="entry name" value="CDK"/>
</dbReference>
<dbReference type="SUPFAM" id="SSF101447">
    <property type="entry name" value="Formin homology 2 domain (FH2 domain)"/>
    <property type="match status" value="1"/>
</dbReference>
<feature type="compositionally biased region" description="Low complexity" evidence="11">
    <location>
        <begin position="68"/>
        <end position="81"/>
    </location>
</feature>
<keyword evidence="7 9" id="KW-0067">ATP-binding</keyword>
<dbReference type="PROSITE" id="PS50011">
    <property type="entry name" value="PROTEIN_KINASE_DOM"/>
    <property type="match status" value="1"/>
</dbReference>
<dbReference type="GO" id="GO:0005634">
    <property type="term" value="C:nucleus"/>
    <property type="evidence" value="ECO:0007669"/>
    <property type="project" value="UniProtKB-SubCell"/>
</dbReference>
<dbReference type="GO" id="GO:0004693">
    <property type="term" value="F:cyclin-dependent protein serine/threonine kinase activity"/>
    <property type="evidence" value="ECO:0007669"/>
    <property type="project" value="TreeGrafter"/>
</dbReference>
<protein>
    <recommendedName>
        <fullName evidence="12">Protein kinase domain-containing protein</fullName>
    </recommendedName>
</protein>
<keyword evidence="14" id="KW-1185">Reference proteome</keyword>
<dbReference type="RefSeq" id="XP_018267833.1">
    <property type="nucleotide sequence ID" value="XM_018412468.1"/>
</dbReference>
<dbReference type="FunFam" id="1.10.510.10:FF:000624">
    <property type="entry name" value="Mitogen-activated protein kinase"/>
    <property type="match status" value="1"/>
</dbReference>
<feature type="non-terminal residue" evidence="13">
    <location>
        <position position="422"/>
    </location>
</feature>
<evidence type="ECO:0000259" key="12">
    <source>
        <dbReference type="PROSITE" id="PS50011"/>
    </source>
</evidence>
<feature type="binding site" evidence="9">
    <location>
        <position position="198"/>
    </location>
    <ligand>
        <name>ATP</name>
        <dbReference type="ChEBI" id="CHEBI:30616"/>
    </ligand>
</feature>
<organism evidence="13 14">
    <name type="scientific">Rhodotorula graminis (strain WP1)</name>
    <dbReference type="NCBI Taxonomy" id="578459"/>
    <lineage>
        <taxon>Eukaryota</taxon>
        <taxon>Fungi</taxon>
        <taxon>Dikarya</taxon>
        <taxon>Basidiomycota</taxon>
        <taxon>Pucciniomycotina</taxon>
        <taxon>Microbotryomycetes</taxon>
        <taxon>Sporidiobolales</taxon>
        <taxon>Sporidiobolaceae</taxon>
        <taxon>Rhodotorula</taxon>
    </lineage>
</organism>
<dbReference type="InterPro" id="IPR011009">
    <property type="entry name" value="Kinase-like_dom_sf"/>
</dbReference>
<feature type="domain" description="Protein kinase" evidence="12">
    <location>
        <begin position="167"/>
        <end position="422"/>
    </location>
</feature>
<keyword evidence="5 9" id="KW-0547">Nucleotide-binding</keyword>
<evidence type="ECO:0000256" key="10">
    <source>
        <dbReference type="RuleBase" id="RU000304"/>
    </source>
</evidence>
<name>A0A0P9IQT7_RHOGW</name>
<evidence type="ECO:0000256" key="11">
    <source>
        <dbReference type="SAM" id="MobiDB-lite"/>
    </source>
</evidence>
<dbReference type="GeneID" id="28972917"/>
<feature type="compositionally biased region" description="Low complexity" evidence="11">
    <location>
        <begin position="1"/>
        <end position="14"/>
    </location>
</feature>
<feature type="compositionally biased region" description="Pro residues" evidence="11">
    <location>
        <begin position="27"/>
        <end position="52"/>
    </location>
</feature>
<evidence type="ECO:0000256" key="7">
    <source>
        <dbReference type="ARBA" id="ARBA00022840"/>
    </source>
</evidence>
<proteinExistence type="inferred from homology"/>
<dbReference type="PANTHER" id="PTHR24056:SF233">
    <property type="entry name" value="CYCLIN-DEPENDENT KINASE 9"/>
    <property type="match status" value="1"/>
</dbReference>
<dbReference type="InterPro" id="IPR008271">
    <property type="entry name" value="Ser/Thr_kinase_AS"/>
</dbReference>
<evidence type="ECO:0000256" key="5">
    <source>
        <dbReference type="ARBA" id="ARBA00022741"/>
    </source>
</evidence>
<dbReference type="PANTHER" id="PTHR24056">
    <property type="entry name" value="CELL DIVISION PROTEIN KINASE"/>
    <property type="match status" value="1"/>
</dbReference>
<evidence type="ECO:0000256" key="8">
    <source>
        <dbReference type="ARBA" id="ARBA00023242"/>
    </source>
</evidence>
<keyword evidence="6" id="KW-0418">Kinase</keyword>
<dbReference type="InterPro" id="IPR000719">
    <property type="entry name" value="Prot_kinase_dom"/>
</dbReference>
<evidence type="ECO:0000313" key="14">
    <source>
        <dbReference type="Proteomes" id="UP000053890"/>
    </source>
</evidence>
<evidence type="ECO:0000256" key="2">
    <source>
        <dbReference type="ARBA" id="ARBA00006485"/>
    </source>
</evidence>
<dbReference type="SMART" id="SM00220">
    <property type="entry name" value="S_TKc"/>
    <property type="match status" value="1"/>
</dbReference>
<comment type="similarity">
    <text evidence="2">Belongs to the protein kinase superfamily. CMGC Ser/Thr protein kinase family. CDC2/CDKX subfamily.</text>
</comment>
<evidence type="ECO:0000256" key="9">
    <source>
        <dbReference type="PROSITE-ProRule" id="PRU10141"/>
    </source>
</evidence>
<keyword evidence="4" id="KW-0808">Transferase</keyword>
<dbReference type="GO" id="GO:0005524">
    <property type="term" value="F:ATP binding"/>
    <property type="evidence" value="ECO:0007669"/>
    <property type="project" value="UniProtKB-UniRule"/>
</dbReference>
<evidence type="ECO:0000256" key="6">
    <source>
        <dbReference type="ARBA" id="ARBA00022777"/>
    </source>
</evidence>